<evidence type="ECO:0000313" key="5">
    <source>
        <dbReference type="Proteomes" id="UP000008864"/>
    </source>
</evidence>
<feature type="region of interest" description="Disordered" evidence="3">
    <location>
        <begin position="137"/>
        <end position="351"/>
    </location>
</feature>
<dbReference type="OrthoDB" id="295029at2759"/>
<proteinExistence type="inferred from homology"/>
<dbReference type="Pfam" id="PF04499">
    <property type="entry name" value="SAPS"/>
    <property type="match status" value="1"/>
</dbReference>
<organism evidence="4 5">
    <name type="scientific">Trichophyton rubrum (strain ATCC MYA-4607 / CBS 118892)</name>
    <name type="common">Athlete's foot fungus</name>
    <dbReference type="NCBI Taxonomy" id="559305"/>
    <lineage>
        <taxon>Eukaryota</taxon>
        <taxon>Fungi</taxon>
        <taxon>Dikarya</taxon>
        <taxon>Ascomycota</taxon>
        <taxon>Pezizomycotina</taxon>
        <taxon>Eurotiomycetes</taxon>
        <taxon>Eurotiomycetidae</taxon>
        <taxon>Onygenales</taxon>
        <taxon>Arthrodermataceae</taxon>
        <taxon>Trichophyton</taxon>
    </lineage>
</organism>
<dbReference type="VEuPathDB" id="FungiDB:TERG_07207"/>
<name>F2SXB2_TRIRC</name>
<reference evidence="5" key="1">
    <citation type="journal article" date="2012" name="MBio">
        <title>Comparative genome analysis of Trichophyton rubrum and related dermatophytes reveals candidate genes involved in infection.</title>
        <authorList>
            <person name="Martinez D.A."/>
            <person name="Oliver B.G."/>
            <person name="Graeser Y."/>
            <person name="Goldberg J.M."/>
            <person name="Li W."/>
            <person name="Martinez-Rossi N.M."/>
            <person name="Monod M."/>
            <person name="Shelest E."/>
            <person name="Barton R.C."/>
            <person name="Birch E."/>
            <person name="Brakhage A.A."/>
            <person name="Chen Z."/>
            <person name="Gurr S.J."/>
            <person name="Heiman D."/>
            <person name="Heitman J."/>
            <person name="Kosti I."/>
            <person name="Rossi A."/>
            <person name="Saif S."/>
            <person name="Samalova M."/>
            <person name="Saunders C.W."/>
            <person name="Shea T."/>
            <person name="Summerbell R.C."/>
            <person name="Xu J."/>
            <person name="Young S."/>
            <person name="Zeng Q."/>
            <person name="Birren B.W."/>
            <person name="Cuomo C.A."/>
            <person name="White T.C."/>
        </authorList>
    </citation>
    <scope>NUCLEOTIDE SEQUENCE [LARGE SCALE GENOMIC DNA]</scope>
    <source>
        <strain evidence="5">ATCC MYA-4607 / CBS 118892</strain>
    </source>
</reference>
<dbReference type="InterPro" id="IPR007587">
    <property type="entry name" value="SAPS"/>
</dbReference>
<evidence type="ECO:0000313" key="4">
    <source>
        <dbReference type="EMBL" id="EGD90984.2"/>
    </source>
</evidence>
<feature type="compositionally biased region" description="Polar residues" evidence="3">
    <location>
        <begin position="296"/>
        <end position="318"/>
    </location>
</feature>
<dbReference type="RefSeq" id="XP_003232359.2">
    <property type="nucleotide sequence ID" value="XM_003232311.2"/>
</dbReference>
<dbReference type="GeneID" id="10371976"/>
<dbReference type="GO" id="GO:0019888">
    <property type="term" value="F:protein phosphatase regulator activity"/>
    <property type="evidence" value="ECO:0007669"/>
    <property type="project" value="TreeGrafter"/>
</dbReference>
<dbReference type="AlphaFoldDB" id="F2SXB2"/>
<dbReference type="EMBL" id="GG700656">
    <property type="protein sequence ID" value="EGD90984.2"/>
    <property type="molecule type" value="Genomic_DNA"/>
</dbReference>
<dbReference type="GO" id="GO:0019903">
    <property type="term" value="F:protein phosphatase binding"/>
    <property type="evidence" value="ECO:0007669"/>
    <property type="project" value="InterPro"/>
</dbReference>
<dbReference type="InParanoid" id="F2SXB2"/>
<feature type="compositionally biased region" description="Polar residues" evidence="3">
    <location>
        <begin position="248"/>
        <end position="258"/>
    </location>
</feature>
<dbReference type="GO" id="GO:0005634">
    <property type="term" value="C:nucleus"/>
    <property type="evidence" value="ECO:0007669"/>
    <property type="project" value="TreeGrafter"/>
</dbReference>
<evidence type="ECO:0000256" key="3">
    <source>
        <dbReference type="SAM" id="MobiDB-lite"/>
    </source>
</evidence>
<feature type="compositionally biased region" description="Basic and acidic residues" evidence="3">
    <location>
        <begin position="259"/>
        <end position="284"/>
    </location>
</feature>
<dbReference type="STRING" id="559305.F2SXB2"/>
<keyword evidence="2" id="KW-0131">Cell cycle</keyword>
<dbReference type="HOGENOM" id="CLU_714087_0_0_1"/>
<gene>
    <name evidence="4" type="ORF">TERG_07207</name>
</gene>
<keyword evidence="5" id="KW-1185">Reference proteome</keyword>
<sequence length="387" mass="42857">MVQGGNPLTVGVGIIIDIIRKNNPDYDPEMTENRNSTPTTHDPIYLGTMLKEFASHVPQFMELMNKKSRSDDSKLDTAWGETIEPLGFDRFKTCELMAELLHCSNMCLHNESGSHGDMLARDLERERLRASGFPQHTEDGFVYADSTNGISDSRMDTTSHEEFRRGEQANTGEDEPFEEITSSGVLVDRVKDSESPAECDTKPTADNTLSSIPKLGQGDDFVDEPLTPPKLDTSKNDSSTTEEDSTVKESVSSAIQSDLTEKVDEIHLNKKEEDTREPEADYKPSDPPVSAPTAEQPASSETIPTSSALTTPETTPTLSVEEHPQPSQTEEATFEESKYESDPFIQREPDGKPVVGDYMKIMFHEHKVVPTVLVSTHVMLVISGFLN</sequence>
<dbReference type="GO" id="GO:0005829">
    <property type="term" value="C:cytosol"/>
    <property type="evidence" value="ECO:0007669"/>
    <property type="project" value="TreeGrafter"/>
</dbReference>
<feature type="compositionally biased region" description="Basic and acidic residues" evidence="3">
    <location>
        <begin position="335"/>
        <end position="351"/>
    </location>
</feature>
<dbReference type="PANTHER" id="PTHR12634">
    <property type="entry name" value="SIT4 YEAST -ASSOCIATING PROTEIN-RELATED"/>
    <property type="match status" value="1"/>
</dbReference>
<dbReference type="PANTHER" id="PTHR12634:SF8">
    <property type="entry name" value="FIERY MOUNTAIN, ISOFORM D"/>
    <property type="match status" value="1"/>
</dbReference>
<evidence type="ECO:0000256" key="2">
    <source>
        <dbReference type="ARBA" id="ARBA00023306"/>
    </source>
</evidence>
<dbReference type="eggNOG" id="KOG2073">
    <property type="taxonomic scope" value="Eukaryota"/>
</dbReference>
<dbReference type="Proteomes" id="UP000008864">
    <property type="component" value="Unassembled WGS sequence"/>
</dbReference>
<comment type="similarity">
    <text evidence="1">Belongs to the SAPS family.</text>
</comment>
<feature type="compositionally biased region" description="Basic and acidic residues" evidence="3">
    <location>
        <begin position="188"/>
        <end position="203"/>
    </location>
</feature>
<feature type="compositionally biased region" description="Basic and acidic residues" evidence="3">
    <location>
        <begin position="153"/>
        <end position="167"/>
    </location>
</feature>
<evidence type="ECO:0000256" key="1">
    <source>
        <dbReference type="ARBA" id="ARBA00006180"/>
    </source>
</evidence>
<accession>F2SXB2</accession>
<protein>
    <submittedName>
        <fullName evidence="4">Uncharacterized protein</fullName>
    </submittedName>
</protein>